<keyword evidence="3" id="KW-1185">Reference proteome</keyword>
<dbReference type="EMBL" id="FXXP01000001">
    <property type="protein sequence ID" value="SMX27827.1"/>
    <property type="molecule type" value="Genomic_DNA"/>
</dbReference>
<evidence type="ECO:0000256" key="1">
    <source>
        <dbReference type="SAM" id="Phobius"/>
    </source>
</evidence>
<accession>A0A238JCE4</accession>
<evidence type="ECO:0008006" key="4">
    <source>
        <dbReference type="Google" id="ProtNLM"/>
    </source>
</evidence>
<dbReference type="InterPro" id="IPR013901">
    <property type="entry name" value="Anthrone_oxy"/>
</dbReference>
<evidence type="ECO:0000313" key="2">
    <source>
        <dbReference type="EMBL" id="SMX27827.1"/>
    </source>
</evidence>
<keyword evidence="1" id="KW-1133">Transmembrane helix</keyword>
<keyword evidence="1" id="KW-0472">Membrane</keyword>
<dbReference type="Pfam" id="PF08592">
    <property type="entry name" value="Anthrone_oxy"/>
    <property type="match status" value="1"/>
</dbReference>
<feature type="transmembrane region" description="Helical" evidence="1">
    <location>
        <begin position="7"/>
        <end position="24"/>
    </location>
</feature>
<feature type="transmembrane region" description="Helical" evidence="1">
    <location>
        <begin position="53"/>
        <end position="75"/>
    </location>
</feature>
<proteinExistence type="predicted"/>
<sequence>MARGTGLLATVLAGGIFGFFYAWICSTMWGLDAADPRIAIPAMQAMNASVRNVAFAPIFFGTPVVALLAAGLCWLAGARPAALLFGAAGVIYLGGCLALTASVNVVMNNELAAVAVPEGLDKAKAVWQAYSPRWQMFNMIRTGVAGGVLVLCVLGFARVSAVKS</sequence>
<feature type="transmembrane region" description="Helical" evidence="1">
    <location>
        <begin position="82"/>
        <end position="101"/>
    </location>
</feature>
<keyword evidence="1" id="KW-0812">Transmembrane</keyword>
<dbReference type="AlphaFoldDB" id="A0A238JCE4"/>
<protein>
    <recommendedName>
        <fullName evidence="4">DUF1772 domain-containing protein</fullName>
    </recommendedName>
</protein>
<evidence type="ECO:0000313" key="3">
    <source>
        <dbReference type="Proteomes" id="UP000225972"/>
    </source>
</evidence>
<reference evidence="3" key="1">
    <citation type="submission" date="2017-05" db="EMBL/GenBank/DDBJ databases">
        <authorList>
            <person name="Rodrigo-Torres L."/>
            <person name="Arahal R. D."/>
            <person name="Lucena T."/>
        </authorList>
    </citation>
    <scope>NUCLEOTIDE SEQUENCE [LARGE SCALE GENOMIC DNA]</scope>
    <source>
        <strain evidence="3">CECT 8649</strain>
    </source>
</reference>
<name>A0A238JCE4_9RHOB</name>
<feature type="transmembrane region" description="Helical" evidence="1">
    <location>
        <begin position="139"/>
        <end position="159"/>
    </location>
</feature>
<dbReference type="Proteomes" id="UP000225972">
    <property type="component" value="Unassembled WGS sequence"/>
</dbReference>
<gene>
    <name evidence="2" type="ORF">TRP8649_01937</name>
</gene>
<organism evidence="2 3">
    <name type="scientific">Pelagimonas phthalicica</name>
    <dbReference type="NCBI Taxonomy" id="1037362"/>
    <lineage>
        <taxon>Bacteria</taxon>
        <taxon>Pseudomonadati</taxon>
        <taxon>Pseudomonadota</taxon>
        <taxon>Alphaproteobacteria</taxon>
        <taxon>Rhodobacterales</taxon>
        <taxon>Roseobacteraceae</taxon>
        <taxon>Pelagimonas</taxon>
    </lineage>
</organism>